<keyword evidence="2" id="KW-0521">NADP</keyword>
<evidence type="ECO:0000313" key="5">
    <source>
        <dbReference type="EMBL" id="EQD29124.1"/>
    </source>
</evidence>
<dbReference type="Gene3D" id="3.40.430.10">
    <property type="entry name" value="Dihydrofolate Reductase, subunit A"/>
    <property type="match status" value="1"/>
</dbReference>
<comment type="caution">
    <text evidence="5">The sequence shown here is derived from an EMBL/GenBank/DDBJ whole genome shotgun (WGS) entry which is preliminary data.</text>
</comment>
<dbReference type="GO" id="GO:0009231">
    <property type="term" value="P:riboflavin biosynthetic process"/>
    <property type="evidence" value="ECO:0007669"/>
    <property type="project" value="InterPro"/>
</dbReference>
<protein>
    <submittedName>
        <fullName evidence="5">2, 5-diamino-6-hydroxy-4-(5-phosphoribosylamino)pyrimidine 1-reductase</fullName>
    </submittedName>
</protein>
<dbReference type="GO" id="GO:0008703">
    <property type="term" value="F:5-amino-6-(5-phosphoribosylamino)uracil reductase activity"/>
    <property type="evidence" value="ECO:0007669"/>
    <property type="project" value="InterPro"/>
</dbReference>
<dbReference type="EMBL" id="AUZZ01010634">
    <property type="protein sequence ID" value="EQD29124.1"/>
    <property type="molecule type" value="Genomic_DNA"/>
</dbReference>
<dbReference type="SUPFAM" id="SSF53597">
    <property type="entry name" value="Dihydrofolate reductase-like"/>
    <property type="match status" value="1"/>
</dbReference>
<gene>
    <name evidence="5" type="ORF">B2A_14638</name>
</gene>
<dbReference type="Pfam" id="PF01872">
    <property type="entry name" value="RibD_C"/>
    <property type="match status" value="1"/>
</dbReference>
<sequence length="111" mass="12082">MAGNPSRPFVWLNAAMSLDGRLAYAEGRRALLSGPEDLRRVQDLRRSLDAILVGSGTVLADDPSLRVHWERVVEDPPLRGAQPTRVVLDARGRLPSGARVLDGSLPTLVFT</sequence>
<dbReference type="InterPro" id="IPR024072">
    <property type="entry name" value="DHFR-like_dom_sf"/>
</dbReference>
<accession>T0ZK82</accession>
<dbReference type="AlphaFoldDB" id="T0ZK82"/>
<evidence type="ECO:0000256" key="3">
    <source>
        <dbReference type="ARBA" id="ARBA00023002"/>
    </source>
</evidence>
<name>T0ZK82_9ZZZZ</name>
<comment type="pathway">
    <text evidence="1">Cofactor biosynthesis; riboflavin biosynthesis.</text>
</comment>
<evidence type="ECO:0000259" key="4">
    <source>
        <dbReference type="Pfam" id="PF01872"/>
    </source>
</evidence>
<dbReference type="PANTHER" id="PTHR38011:SF7">
    <property type="entry name" value="2,5-DIAMINO-6-RIBOSYLAMINO-4(3H)-PYRIMIDINONE 5'-PHOSPHATE REDUCTASE"/>
    <property type="match status" value="1"/>
</dbReference>
<dbReference type="InterPro" id="IPR050765">
    <property type="entry name" value="Riboflavin_Biosynth_HTPR"/>
</dbReference>
<keyword evidence="3" id="KW-0560">Oxidoreductase</keyword>
<feature type="domain" description="Bacterial bifunctional deaminase-reductase C-terminal" evidence="4">
    <location>
        <begin position="8"/>
        <end position="111"/>
    </location>
</feature>
<organism evidence="5">
    <name type="scientific">mine drainage metagenome</name>
    <dbReference type="NCBI Taxonomy" id="410659"/>
    <lineage>
        <taxon>unclassified sequences</taxon>
        <taxon>metagenomes</taxon>
        <taxon>ecological metagenomes</taxon>
    </lineage>
</organism>
<reference evidence="5" key="2">
    <citation type="journal article" date="2014" name="ISME J.">
        <title>Microbial stratification in low pH oxic and suboxic macroscopic growths along an acid mine drainage.</title>
        <authorList>
            <person name="Mendez-Garcia C."/>
            <person name="Mesa V."/>
            <person name="Sprenger R.R."/>
            <person name="Richter M."/>
            <person name="Diez M.S."/>
            <person name="Solano J."/>
            <person name="Bargiela R."/>
            <person name="Golyshina O.V."/>
            <person name="Manteca A."/>
            <person name="Ramos J.L."/>
            <person name="Gallego J.R."/>
            <person name="Llorente I."/>
            <person name="Martins Dos Santos V.A."/>
            <person name="Jensen O.N."/>
            <person name="Pelaez A.I."/>
            <person name="Sanchez J."/>
            <person name="Ferrer M."/>
        </authorList>
    </citation>
    <scope>NUCLEOTIDE SEQUENCE</scope>
</reference>
<dbReference type="InterPro" id="IPR002734">
    <property type="entry name" value="RibDG_C"/>
</dbReference>
<evidence type="ECO:0000256" key="2">
    <source>
        <dbReference type="ARBA" id="ARBA00022857"/>
    </source>
</evidence>
<evidence type="ECO:0000256" key="1">
    <source>
        <dbReference type="ARBA" id="ARBA00005104"/>
    </source>
</evidence>
<reference evidence="5" key="1">
    <citation type="submission" date="2013-08" db="EMBL/GenBank/DDBJ databases">
        <authorList>
            <person name="Mendez C."/>
            <person name="Richter M."/>
            <person name="Ferrer M."/>
            <person name="Sanchez J."/>
        </authorList>
    </citation>
    <scope>NUCLEOTIDE SEQUENCE</scope>
</reference>
<proteinExistence type="predicted"/>
<dbReference type="PANTHER" id="PTHR38011">
    <property type="entry name" value="DIHYDROFOLATE REDUCTASE FAMILY PROTEIN (AFU_ORTHOLOGUE AFUA_8G06820)"/>
    <property type="match status" value="1"/>
</dbReference>
<feature type="non-terminal residue" evidence="5">
    <location>
        <position position="111"/>
    </location>
</feature>